<feature type="domain" description="FAD linked oxidase N-terminal" evidence="3">
    <location>
        <begin position="4"/>
        <end position="81"/>
    </location>
</feature>
<dbReference type="SUPFAM" id="SSF56176">
    <property type="entry name" value="FAD-binding/transporter-associated domain-like"/>
    <property type="match status" value="1"/>
</dbReference>
<evidence type="ECO:0000259" key="3">
    <source>
        <dbReference type="Pfam" id="PF01565"/>
    </source>
</evidence>
<dbReference type="STRING" id="906689.A0A2I0V724"/>
<dbReference type="AlphaFoldDB" id="A0A2I0V724"/>
<comment type="similarity">
    <text evidence="1">Belongs to the oxygen-dependent FAD-linked oxidoreductase family.</text>
</comment>
<dbReference type="Gene3D" id="3.30.465.10">
    <property type="match status" value="1"/>
</dbReference>
<dbReference type="GO" id="GO:0016491">
    <property type="term" value="F:oxidoreductase activity"/>
    <property type="evidence" value="ECO:0007669"/>
    <property type="project" value="UniProtKB-KW"/>
</dbReference>
<keyword evidence="2" id="KW-0560">Oxidoreductase</keyword>
<dbReference type="GO" id="GO:0050660">
    <property type="term" value="F:flavin adenine dinucleotide binding"/>
    <property type="evidence" value="ECO:0007669"/>
    <property type="project" value="InterPro"/>
</dbReference>
<dbReference type="PANTHER" id="PTHR13878">
    <property type="entry name" value="GULONOLACTONE OXIDASE"/>
    <property type="match status" value="1"/>
</dbReference>
<evidence type="ECO:0000313" key="4">
    <source>
        <dbReference type="EMBL" id="PKU59212.1"/>
    </source>
</evidence>
<dbReference type="PANTHER" id="PTHR13878:SF107">
    <property type="entry name" value="CYTOKININ DEHYDROGENASE 3"/>
    <property type="match status" value="1"/>
</dbReference>
<sequence>MTLLPTFIKVEKEKEFVDVGGGDVWVDVLHETLKHGLTPRSWTDYLNLTIGGALSVGGISTGQSFKHGPQISNVLELDVITVSISTPPVLEPLRNVIAAYCNYDEYVAVLEPLQEK</sequence>
<protein>
    <submittedName>
        <fullName evidence="4">Cytokinin dehydrogenase 2</fullName>
    </submittedName>
</protein>
<reference evidence="4 5" key="1">
    <citation type="journal article" date="2016" name="Sci. Rep.">
        <title>The Dendrobium catenatum Lindl. genome sequence provides insights into polysaccharide synthase, floral development and adaptive evolution.</title>
        <authorList>
            <person name="Zhang G.Q."/>
            <person name="Xu Q."/>
            <person name="Bian C."/>
            <person name="Tsai W.C."/>
            <person name="Yeh C.M."/>
            <person name="Liu K.W."/>
            <person name="Yoshida K."/>
            <person name="Zhang L.S."/>
            <person name="Chang S.B."/>
            <person name="Chen F."/>
            <person name="Shi Y."/>
            <person name="Su Y.Y."/>
            <person name="Zhang Y.Q."/>
            <person name="Chen L.J."/>
            <person name="Yin Y."/>
            <person name="Lin M."/>
            <person name="Huang H."/>
            <person name="Deng H."/>
            <person name="Wang Z.W."/>
            <person name="Zhu S.L."/>
            <person name="Zhao X."/>
            <person name="Deng C."/>
            <person name="Niu S.C."/>
            <person name="Huang J."/>
            <person name="Wang M."/>
            <person name="Liu G.H."/>
            <person name="Yang H.J."/>
            <person name="Xiao X.J."/>
            <person name="Hsiao Y.Y."/>
            <person name="Wu W.L."/>
            <person name="Chen Y.Y."/>
            <person name="Mitsuda N."/>
            <person name="Ohme-Takagi M."/>
            <person name="Luo Y.B."/>
            <person name="Van de Peer Y."/>
            <person name="Liu Z.J."/>
        </authorList>
    </citation>
    <scope>NUCLEOTIDE SEQUENCE [LARGE SCALE GENOMIC DNA]</scope>
    <source>
        <tissue evidence="4">The whole plant</tissue>
    </source>
</reference>
<accession>A0A2I0V724</accession>
<dbReference type="InterPro" id="IPR050432">
    <property type="entry name" value="FAD-linked_Oxidoreductases_BP"/>
</dbReference>
<organism evidence="4 5">
    <name type="scientific">Dendrobium catenatum</name>
    <dbReference type="NCBI Taxonomy" id="906689"/>
    <lineage>
        <taxon>Eukaryota</taxon>
        <taxon>Viridiplantae</taxon>
        <taxon>Streptophyta</taxon>
        <taxon>Embryophyta</taxon>
        <taxon>Tracheophyta</taxon>
        <taxon>Spermatophyta</taxon>
        <taxon>Magnoliopsida</taxon>
        <taxon>Liliopsida</taxon>
        <taxon>Asparagales</taxon>
        <taxon>Orchidaceae</taxon>
        <taxon>Epidendroideae</taxon>
        <taxon>Malaxideae</taxon>
        <taxon>Dendrobiinae</taxon>
        <taxon>Dendrobium</taxon>
    </lineage>
</organism>
<evidence type="ECO:0000313" key="5">
    <source>
        <dbReference type="Proteomes" id="UP000233837"/>
    </source>
</evidence>
<dbReference type="Proteomes" id="UP000233837">
    <property type="component" value="Unassembled WGS sequence"/>
</dbReference>
<dbReference type="EMBL" id="KZ504138">
    <property type="protein sequence ID" value="PKU59212.1"/>
    <property type="molecule type" value="Genomic_DNA"/>
</dbReference>
<keyword evidence="5" id="KW-1185">Reference proteome</keyword>
<evidence type="ECO:0000256" key="2">
    <source>
        <dbReference type="ARBA" id="ARBA00023002"/>
    </source>
</evidence>
<proteinExistence type="inferred from homology"/>
<evidence type="ECO:0000256" key="1">
    <source>
        <dbReference type="ARBA" id="ARBA00005466"/>
    </source>
</evidence>
<dbReference type="InterPro" id="IPR036318">
    <property type="entry name" value="FAD-bd_PCMH-like_sf"/>
</dbReference>
<dbReference type="InterPro" id="IPR006094">
    <property type="entry name" value="Oxid_FAD_bind_N"/>
</dbReference>
<name>A0A2I0V724_9ASPA</name>
<reference evidence="4 5" key="2">
    <citation type="journal article" date="2017" name="Nature">
        <title>The Apostasia genome and the evolution of orchids.</title>
        <authorList>
            <person name="Zhang G.Q."/>
            <person name="Liu K.W."/>
            <person name="Li Z."/>
            <person name="Lohaus R."/>
            <person name="Hsiao Y.Y."/>
            <person name="Niu S.C."/>
            <person name="Wang J.Y."/>
            <person name="Lin Y.C."/>
            <person name="Xu Q."/>
            <person name="Chen L.J."/>
            <person name="Yoshida K."/>
            <person name="Fujiwara S."/>
            <person name="Wang Z.W."/>
            <person name="Zhang Y.Q."/>
            <person name="Mitsuda N."/>
            <person name="Wang M."/>
            <person name="Liu G.H."/>
            <person name="Pecoraro L."/>
            <person name="Huang H.X."/>
            <person name="Xiao X.J."/>
            <person name="Lin M."/>
            <person name="Wu X.Y."/>
            <person name="Wu W.L."/>
            <person name="Chen Y.Y."/>
            <person name="Chang S.B."/>
            <person name="Sakamoto S."/>
            <person name="Ohme-Takagi M."/>
            <person name="Yagi M."/>
            <person name="Zeng S.J."/>
            <person name="Shen C.Y."/>
            <person name="Yeh C.M."/>
            <person name="Luo Y.B."/>
            <person name="Tsai W.C."/>
            <person name="Van de Peer Y."/>
            <person name="Liu Z.J."/>
        </authorList>
    </citation>
    <scope>NUCLEOTIDE SEQUENCE [LARGE SCALE GENOMIC DNA]</scope>
    <source>
        <tissue evidence="4">The whole plant</tissue>
    </source>
</reference>
<dbReference type="InterPro" id="IPR016169">
    <property type="entry name" value="FAD-bd_PCMH_sub2"/>
</dbReference>
<gene>
    <name evidence="4" type="primary">CKX2</name>
    <name evidence="4" type="ORF">MA16_Dca022573</name>
</gene>
<dbReference type="Pfam" id="PF01565">
    <property type="entry name" value="FAD_binding_4"/>
    <property type="match status" value="1"/>
</dbReference>